<organism evidence="1 2">
    <name type="scientific">Mesorhizobium onobrychidis</name>
    <dbReference type="NCBI Taxonomy" id="2775404"/>
    <lineage>
        <taxon>Bacteria</taxon>
        <taxon>Pseudomonadati</taxon>
        <taxon>Pseudomonadota</taxon>
        <taxon>Alphaproteobacteria</taxon>
        <taxon>Hyphomicrobiales</taxon>
        <taxon>Phyllobacteriaceae</taxon>
        <taxon>Mesorhizobium</taxon>
    </lineage>
</organism>
<dbReference type="SUPFAM" id="SSF53383">
    <property type="entry name" value="PLP-dependent transferases"/>
    <property type="match status" value="1"/>
</dbReference>
<proteinExistence type="predicted"/>
<evidence type="ECO:0000313" key="1">
    <source>
        <dbReference type="EMBL" id="UVC19238.1"/>
    </source>
</evidence>
<dbReference type="EMBL" id="CP062229">
    <property type="protein sequence ID" value="UVC19238.1"/>
    <property type="molecule type" value="Genomic_DNA"/>
</dbReference>
<accession>A0ABY5R6R1</accession>
<sequence length="41" mass="4379">MPAQLEFILSLCALCDAHSIVLIADEAQSGFARTGRVFAGR</sequence>
<evidence type="ECO:0000313" key="2">
    <source>
        <dbReference type="Proteomes" id="UP001058098"/>
    </source>
</evidence>
<dbReference type="GO" id="GO:0008483">
    <property type="term" value="F:transaminase activity"/>
    <property type="evidence" value="ECO:0007669"/>
    <property type="project" value="UniProtKB-KW"/>
</dbReference>
<reference evidence="1" key="1">
    <citation type="submission" date="2020-09" db="EMBL/GenBank/DDBJ databases">
        <title>Rhizobia associated with sainfoin plants.</title>
        <authorList>
            <person name="Asharfi S."/>
            <person name="Kuzmanovic N."/>
            <person name="Bunk B."/>
            <person name="Sproeer C."/>
            <person name="Becker M."/>
            <person name="Thuenen T."/>
        </authorList>
    </citation>
    <scope>NUCLEOTIDE SEQUENCE</scope>
    <source>
        <strain evidence="1">OM4</strain>
    </source>
</reference>
<dbReference type="Pfam" id="PF00202">
    <property type="entry name" value="Aminotran_3"/>
    <property type="match status" value="1"/>
</dbReference>
<keyword evidence="1" id="KW-0032">Aminotransferase</keyword>
<dbReference type="Gene3D" id="3.40.640.10">
    <property type="entry name" value="Type I PLP-dependent aspartate aminotransferase-like (Major domain)"/>
    <property type="match status" value="1"/>
</dbReference>
<dbReference type="InterPro" id="IPR015424">
    <property type="entry name" value="PyrdxlP-dep_Trfase"/>
</dbReference>
<keyword evidence="2" id="KW-1185">Reference proteome</keyword>
<keyword evidence="1" id="KW-0808">Transferase</keyword>
<gene>
    <name evidence="1" type="ORF">IHQ72_33625</name>
</gene>
<dbReference type="Proteomes" id="UP001058098">
    <property type="component" value="Chromosome"/>
</dbReference>
<name>A0ABY5R6R1_9HYPH</name>
<protein>
    <submittedName>
        <fullName evidence="1">Aminotransferase class III-fold pyridoxal phosphate-dependent enzyme</fullName>
    </submittedName>
</protein>
<dbReference type="InterPro" id="IPR005814">
    <property type="entry name" value="Aminotrans_3"/>
</dbReference>
<dbReference type="InterPro" id="IPR015421">
    <property type="entry name" value="PyrdxlP-dep_Trfase_major"/>
</dbReference>